<sequence>MPGKHVHFDDMFPDTPSPAYSISSLPSTPGPATPPPLGRGSPYDNFPLPNVGEAIYIHPILSSATGPLIYYDLASLPATMKPLANIPAHQWNEPATSPPVASIRVRHPALPWNITILPSSKAFPFVSVRDFIEGLYRNLRQTVLEPEYESVPYPELRVAIHASFSQRVKRQATPTAKSLEQAKGLKRVDFMQGFTIFKGIDAREGGSVDSVVCTLHTSS</sequence>
<dbReference type="OrthoDB" id="3224413at2759"/>
<dbReference type="EMBL" id="NHTK01004800">
    <property type="protein sequence ID" value="PPQ84875.1"/>
    <property type="molecule type" value="Genomic_DNA"/>
</dbReference>
<evidence type="ECO:0000313" key="4">
    <source>
        <dbReference type="Proteomes" id="UP000284842"/>
    </source>
</evidence>
<evidence type="ECO:0000256" key="1">
    <source>
        <dbReference type="SAM" id="MobiDB-lite"/>
    </source>
</evidence>
<gene>
    <name evidence="3" type="ORF">CVT24_013211</name>
</gene>
<name>A0A409X2A1_9AGAR</name>
<reference evidence="3 4" key="1">
    <citation type="journal article" date="2018" name="Evol. Lett.">
        <title>Horizontal gene cluster transfer increased hallucinogenic mushroom diversity.</title>
        <authorList>
            <person name="Reynolds H.T."/>
            <person name="Vijayakumar V."/>
            <person name="Gluck-Thaler E."/>
            <person name="Korotkin H.B."/>
            <person name="Matheny P.B."/>
            <person name="Slot J.C."/>
        </authorList>
    </citation>
    <scope>NUCLEOTIDE SEQUENCE [LARGE SCALE GENOMIC DNA]</scope>
    <source>
        <strain evidence="3 4">2629</strain>
    </source>
</reference>
<evidence type="ECO:0000259" key="2">
    <source>
        <dbReference type="Pfam" id="PF20415"/>
    </source>
</evidence>
<feature type="compositionally biased region" description="Pro residues" evidence="1">
    <location>
        <begin position="28"/>
        <end position="37"/>
    </location>
</feature>
<evidence type="ECO:0000313" key="3">
    <source>
        <dbReference type="EMBL" id="PPQ84875.1"/>
    </source>
</evidence>
<accession>A0A409X2A1</accession>
<feature type="region of interest" description="Disordered" evidence="1">
    <location>
        <begin position="19"/>
        <end position="43"/>
    </location>
</feature>
<protein>
    <recommendedName>
        <fullName evidence="2">DUF6699 domain-containing protein</fullName>
    </recommendedName>
</protein>
<dbReference type="InterPro" id="IPR046522">
    <property type="entry name" value="DUF6699"/>
</dbReference>
<comment type="caution">
    <text evidence="3">The sequence shown here is derived from an EMBL/GenBank/DDBJ whole genome shotgun (WGS) entry which is preliminary data.</text>
</comment>
<organism evidence="3 4">
    <name type="scientific">Panaeolus cyanescens</name>
    <dbReference type="NCBI Taxonomy" id="181874"/>
    <lineage>
        <taxon>Eukaryota</taxon>
        <taxon>Fungi</taxon>
        <taxon>Dikarya</taxon>
        <taxon>Basidiomycota</taxon>
        <taxon>Agaricomycotina</taxon>
        <taxon>Agaricomycetes</taxon>
        <taxon>Agaricomycetidae</taxon>
        <taxon>Agaricales</taxon>
        <taxon>Agaricineae</taxon>
        <taxon>Galeropsidaceae</taxon>
        <taxon>Panaeolus</taxon>
    </lineage>
</organism>
<dbReference type="InParanoid" id="A0A409X2A1"/>
<dbReference type="AlphaFoldDB" id="A0A409X2A1"/>
<dbReference type="Pfam" id="PF20415">
    <property type="entry name" value="DUF6699"/>
    <property type="match status" value="1"/>
</dbReference>
<dbReference type="Proteomes" id="UP000284842">
    <property type="component" value="Unassembled WGS sequence"/>
</dbReference>
<feature type="domain" description="DUF6699" evidence="2">
    <location>
        <begin position="69"/>
        <end position="204"/>
    </location>
</feature>
<keyword evidence="4" id="KW-1185">Reference proteome</keyword>
<proteinExistence type="predicted"/>